<protein>
    <submittedName>
        <fullName evidence="2">Metallophosphoesterase</fullName>
    </submittedName>
</protein>
<dbReference type="InterPro" id="IPR039331">
    <property type="entry name" value="PAPs-like"/>
</dbReference>
<gene>
    <name evidence="2" type="ORF">NCTC10821_03291</name>
</gene>
<accession>A0A378TIX4</accession>
<evidence type="ECO:0000313" key="2">
    <source>
        <dbReference type="EMBL" id="STZ59753.1"/>
    </source>
</evidence>
<dbReference type="EMBL" id="UGQT01000001">
    <property type="protein sequence ID" value="STZ59753.1"/>
    <property type="molecule type" value="Genomic_DNA"/>
</dbReference>
<evidence type="ECO:0000313" key="3">
    <source>
        <dbReference type="Proteomes" id="UP000254978"/>
    </source>
</evidence>
<reference evidence="2 3" key="1">
    <citation type="submission" date="2018-06" db="EMBL/GenBank/DDBJ databases">
        <authorList>
            <consortium name="Pathogen Informatics"/>
            <person name="Doyle S."/>
        </authorList>
    </citation>
    <scope>NUCLEOTIDE SEQUENCE [LARGE SCALE GENOMIC DNA]</scope>
    <source>
        <strain evidence="2 3">NCTC10821</strain>
    </source>
</reference>
<keyword evidence="3" id="KW-1185">Reference proteome</keyword>
<dbReference type="GO" id="GO:0003993">
    <property type="term" value="F:acid phosphatase activity"/>
    <property type="evidence" value="ECO:0007669"/>
    <property type="project" value="InterPro"/>
</dbReference>
<sequence length="586" mass="63084">MRVKRPAPPITLLTDPFLQRPHPDVTEVAWFTEFGGGTHHVIVGEPVAAMSAEQVHRLIAGESAPGVRVVSAHTTTLSRVAEDAESRLPPGRRPAQGIVARAVHRHHALIDVPAGVRTPYRVASVTGAAIAVSDSFTVRGPLRPGEPAVIMLTSDHQLTVNTAANLHFAAATITSHLGAIDAVFAAGDLVNVPDRASEWFDDDSGSGFFPTMQARGARTGTDGRVYRGGQILQHAPIYPAIGNHDVQGRRAGHSTLAASFSNPVPRAVAEAEYHRNAAAINPGDDPGVKASWIEDNSFSTTTFQEIFSLPGGRPYYATTVGDVRLIVLFATRAWRGEGADPDPAMRTATTRYQDCRTSVDDPLERGHGALLFEDLGVGSRQYDWLREELESPAFRAARYTVVMLHEGPHSLGENATPPFAHPLRTEDRDARGTVVGYRYDYPAAEDILLHDVAPLLEAAGVDLVLNGHNHLWNRFVSPTGVNYLEGSNTGNSFGAFDPASGRQRRVPPAPWNPENYCVHGDPGGLRPALPTTAPVTDTLGRPLPFIADDNLVVFQALDTGTGTVTSWYVDMADPHGSAVMFDVLQL</sequence>
<dbReference type="PANTHER" id="PTHR22953">
    <property type="entry name" value="ACID PHOSPHATASE RELATED"/>
    <property type="match status" value="1"/>
</dbReference>
<evidence type="ECO:0000256" key="1">
    <source>
        <dbReference type="ARBA" id="ARBA00022729"/>
    </source>
</evidence>
<dbReference type="InterPro" id="IPR029052">
    <property type="entry name" value="Metallo-depent_PP-like"/>
</dbReference>
<dbReference type="AlphaFoldDB" id="A0A378TIX4"/>
<organism evidence="2 3">
    <name type="scientific">Mycolicibacterium tokaiense</name>
    <dbReference type="NCBI Taxonomy" id="39695"/>
    <lineage>
        <taxon>Bacteria</taxon>
        <taxon>Bacillati</taxon>
        <taxon>Actinomycetota</taxon>
        <taxon>Actinomycetes</taxon>
        <taxon>Mycobacteriales</taxon>
        <taxon>Mycobacteriaceae</taxon>
        <taxon>Mycolicibacterium</taxon>
    </lineage>
</organism>
<dbReference type="Proteomes" id="UP000254978">
    <property type="component" value="Unassembled WGS sequence"/>
</dbReference>
<dbReference type="Gene3D" id="3.60.21.10">
    <property type="match status" value="1"/>
</dbReference>
<proteinExistence type="predicted"/>
<name>A0A378TIX4_9MYCO</name>
<dbReference type="SUPFAM" id="SSF56300">
    <property type="entry name" value="Metallo-dependent phosphatases"/>
    <property type="match status" value="1"/>
</dbReference>
<dbReference type="PANTHER" id="PTHR22953:SF153">
    <property type="entry name" value="PURPLE ACID PHOSPHATASE"/>
    <property type="match status" value="1"/>
</dbReference>
<keyword evidence="1" id="KW-0732">Signal</keyword>